<evidence type="ECO:0000313" key="1">
    <source>
        <dbReference type="EMBL" id="CAK5274382.1"/>
    </source>
</evidence>
<dbReference type="Proteomes" id="UP001295794">
    <property type="component" value="Unassembled WGS sequence"/>
</dbReference>
<dbReference type="EMBL" id="CAVNYO010000402">
    <property type="protein sequence ID" value="CAK5274382.1"/>
    <property type="molecule type" value="Genomic_DNA"/>
</dbReference>
<organism evidence="1 2">
    <name type="scientific">Mycena citricolor</name>
    <dbReference type="NCBI Taxonomy" id="2018698"/>
    <lineage>
        <taxon>Eukaryota</taxon>
        <taxon>Fungi</taxon>
        <taxon>Dikarya</taxon>
        <taxon>Basidiomycota</taxon>
        <taxon>Agaricomycotina</taxon>
        <taxon>Agaricomycetes</taxon>
        <taxon>Agaricomycetidae</taxon>
        <taxon>Agaricales</taxon>
        <taxon>Marasmiineae</taxon>
        <taxon>Mycenaceae</taxon>
        <taxon>Mycena</taxon>
    </lineage>
</organism>
<gene>
    <name evidence="1" type="ORF">MYCIT1_LOCUS21556</name>
</gene>
<name>A0AAD2HHT4_9AGAR</name>
<protein>
    <submittedName>
        <fullName evidence="1">Uncharacterized protein</fullName>
    </submittedName>
</protein>
<keyword evidence="2" id="KW-1185">Reference proteome</keyword>
<sequence>MVKTICYPGQPFCTRIPDIAARLLESGLNVGSEHMRRPPNPASRLPLVFLQGCNMERLGHRAMDGGTPGVFSYQLPTMSESLEEADRYALCALWLEGGIECPRLNEQHACFRMYLGDTKLCYAPLEQLEPRRILELG</sequence>
<comment type="caution">
    <text evidence="1">The sequence shown here is derived from an EMBL/GenBank/DDBJ whole genome shotgun (WGS) entry which is preliminary data.</text>
</comment>
<proteinExistence type="predicted"/>
<feature type="non-terminal residue" evidence="1">
    <location>
        <position position="137"/>
    </location>
</feature>
<dbReference type="AlphaFoldDB" id="A0AAD2HHT4"/>
<reference evidence="1" key="1">
    <citation type="submission" date="2023-11" db="EMBL/GenBank/DDBJ databases">
        <authorList>
            <person name="De Vega J J."/>
            <person name="De Vega J J."/>
        </authorList>
    </citation>
    <scope>NUCLEOTIDE SEQUENCE</scope>
</reference>
<accession>A0AAD2HHT4</accession>
<evidence type="ECO:0000313" key="2">
    <source>
        <dbReference type="Proteomes" id="UP001295794"/>
    </source>
</evidence>